<evidence type="ECO:0000313" key="2">
    <source>
        <dbReference type="Proteomes" id="UP001054945"/>
    </source>
</evidence>
<dbReference type="EMBL" id="BPLR01020390">
    <property type="protein sequence ID" value="GIX78142.1"/>
    <property type="molecule type" value="Genomic_DNA"/>
</dbReference>
<name>A0AAV4N041_CAEEX</name>
<dbReference type="Proteomes" id="UP001054945">
    <property type="component" value="Unassembled WGS sequence"/>
</dbReference>
<gene>
    <name evidence="1" type="ORF">CEXT_454911</name>
</gene>
<feature type="non-terminal residue" evidence="1">
    <location>
        <position position="1"/>
    </location>
</feature>
<comment type="caution">
    <text evidence="1">The sequence shown here is derived from an EMBL/GenBank/DDBJ whole genome shotgun (WGS) entry which is preliminary data.</text>
</comment>
<protein>
    <submittedName>
        <fullName evidence="1">Uncharacterized protein</fullName>
    </submittedName>
</protein>
<accession>A0AAV4N041</accession>
<sequence length="15" mass="1591">SLRETGTCRDPGLAD</sequence>
<keyword evidence="2" id="KW-1185">Reference proteome</keyword>
<reference evidence="1 2" key="1">
    <citation type="submission" date="2021-06" db="EMBL/GenBank/DDBJ databases">
        <title>Caerostris extrusa draft genome.</title>
        <authorList>
            <person name="Kono N."/>
            <person name="Arakawa K."/>
        </authorList>
    </citation>
    <scope>NUCLEOTIDE SEQUENCE [LARGE SCALE GENOMIC DNA]</scope>
</reference>
<organism evidence="1 2">
    <name type="scientific">Caerostris extrusa</name>
    <name type="common">Bark spider</name>
    <name type="synonym">Caerostris bankana</name>
    <dbReference type="NCBI Taxonomy" id="172846"/>
    <lineage>
        <taxon>Eukaryota</taxon>
        <taxon>Metazoa</taxon>
        <taxon>Ecdysozoa</taxon>
        <taxon>Arthropoda</taxon>
        <taxon>Chelicerata</taxon>
        <taxon>Arachnida</taxon>
        <taxon>Araneae</taxon>
        <taxon>Araneomorphae</taxon>
        <taxon>Entelegynae</taxon>
        <taxon>Araneoidea</taxon>
        <taxon>Araneidae</taxon>
        <taxon>Caerostris</taxon>
    </lineage>
</organism>
<proteinExistence type="predicted"/>
<evidence type="ECO:0000313" key="1">
    <source>
        <dbReference type="EMBL" id="GIX78142.1"/>
    </source>
</evidence>